<dbReference type="Proteomes" id="UP000008827">
    <property type="component" value="Chromosome 7"/>
</dbReference>
<keyword evidence="3" id="KW-1185">Reference proteome</keyword>
<dbReference type="Gramene" id="KRH49741">
    <property type="protein sequence ID" value="KRH49741"/>
    <property type="gene ID" value="GLYMA_07G175900"/>
</dbReference>
<dbReference type="EnsemblPlants" id="KRH49741">
    <property type="protein sequence ID" value="KRH49741"/>
    <property type="gene ID" value="GLYMA_07G175900"/>
</dbReference>
<evidence type="ECO:0000313" key="2">
    <source>
        <dbReference type="EnsemblPlants" id="KRH49741"/>
    </source>
</evidence>
<accession>A0A0R0J4I2</accession>
<protein>
    <recommendedName>
        <fullName evidence="4">F-box domain-containing protein</fullName>
    </recommendedName>
</protein>
<evidence type="ECO:0000313" key="3">
    <source>
        <dbReference type="Proteomes" id="UP000008827"/>
    </source>
</evidence>
<evidence type="ECO:0000313" key="1">
    <source>
        <dbReference type="EMBL" id="KRH49741.1"/>
    </source>
</evidence>
<gene>
    <name evidence="1" type="ORF">GLYMA_07G175900</name>
</gene>
<organism evidence="1">
    <name type="scientific">Glycine max</name>
    <name type="common">Soybean</name>
    <name type="synonym">Glycine hispida</name>
    <dbReference type="NCBI Taxonomy" id="3847"/>
    <lineage>
        <taxon>Eukaryota</taxon>
        <taxon>Viridiplantae</taxon>
        <taxon>Streptophyta</taxon>
        <taxon>Embryophyta</taxon>
        <taxon>Tracheophyta</taxon>
        <taxon>Spermatophyta</taxon>
        <taxon>Magnoliopsida</taxon>
        <taxon>eudicotyledons</taxon>
        <taxon>Gunneridae</taxon>
        <taxon>Pentapetalae</taxon>
        <taxon>rosids</taxon>
        <taxon>fabids</taxon>
        <taxon>Fabales</taxon>
        <taxon>Fabaceae</taxon>
        <taxon>Papilionoideae</taxon>
        <taxon>50 kb inversion clade</taxon>
        <taxon>NPAAA clade</taxon>
        <taxon>indigoferoid/millettioid clade</taxon>
        <taxon>Phaseoleae</taxon>
        <taxon>Glycine</taxon>
        <taxon>Glycine subgen. Soja</taxon>
    </lineage>
</organism>
<evidence type="ECO:0008006" key="4">
    <source>
        <dbReference type="Google" id="ProtNLM"/>
    </source>
</evidence>
<dbReference type="EMBL" id="CM000840">
    <property type="protein sequence ID" value="KRH49741.1"/>
    <property type="molecule type" value="Genomic_DNA"/>
</dbReference>
<sequence>MKLLKTNLNMALGFEGYSYTTTLGRKRVVLLHNEASNLNYNTLVNPLKRRMSSEKFTFDSKRSRLEAFPVDVLIRVLYGVGHEDLEQLCWGLLLLAEVARRMHFEYSTPKNITLAIPKSFDIEGATRLEEINTPKAPFRKPKLKPIGKNLASIPVALFASTN</sequence>
<dbReference type="PANTHER" id="PTHR34049">
    <property type="entry name" value="F-BOX PROTEIN SKIP27"/>
    <property type="match status" value="1"/>
</dbReference>
<reference evidence="1 2" key="1">
    <citation type="journal article" date="2010" name="Nature">
        <title>Genome sequence of the palaeopolyploid soybean.</title>
        <authorList>
            <person name="Schmutz J."/>
            <person name="Cannon S.B."/>
            <person name="Schlueter J."/>
            <person name="Ma J."/>
            <person name="Mitros T."/>
            <person name="Nelson W."/>
            <person name="Hyten D.L."/>
            <person name="Song Q."/>
            <person name="Thelen J.J."/>
            <person name="Cheng J."/>
            <person name="Xu D."/>
            <person name="Hellsten U."/>
            <person name="May G.D."/>
            <person name="Yu Y."/>
            <person name="Sakurai T."/>
            <person name="Umezawa T."/>
            <person name="Bhattacharyya M.K."/>
            <person name="Sandhu D."/>
            <person name="Valliyodan B."/>
            <person name="Lindquist E."/>
            <person name="Peto M."/>
            <person name="Grant D."/>
            <person name="Shu S."/>
            <person name="Goodstein D."/>
            <person name="Barry K."/>
            <person name="Futrell-Griggs M."/>
            <person name="Abernathy B."/>
            <person name="Du J."/>
            <person name="Tian Z."/>
            <person name="Zhu L."/>
            <person name="Gill N."/>
            <person name="Joshi T."/>
            <person name="Libault M."/>
            <person name="Sethuraman A."/>
            <person name="Zhang X.-C."/>
            <person name="Shinozaki K."/>
            <person name="Nguyen H.T."/>
            <person name="Wing R.A."/>
            <person name="Cregan P."/>
            <person name="Specht J."/>
            <person name="Grimwood J."/>
            <person name="Rokhsar D."/>
            <person name="Stacey G."/>
            <person name="Shoemaker R.C."/>
            <person name="Jackson S.A."/>
        </authorList>
    </citation>
    <scope>NUCLEOTIDE SEQUENCE</scope>
    <source>
        <strain evidence="2">cv. Williams 82</strain>
        <tissue evidence="1">Callus</tissue>
    </source>
</reference>
<reference evidence="2" key="2">
    <citation type="submission" date="2018-02" db="UniProtKB">
        <authorList>
            <consortium name="EnsemblPlants"/>
        </authorList>
    </citation>
    <scope>IDENTIFICATION</scope>
    <source>
        <strain evidence="2">Williams 82</strain>
    </source>
</reference>
<dbReference type="InParanoid" id="A0A0R0J4I2"/>
<proteinExistence type="predicted"/>
<dbReference type="PANTHER" id="PTHR34049:SF1">
    <property type="entry name" value="F-BOX PROTEIN SKIP27"/>
    <property type="match status" value="1"/>
</dbReference>
<name>A0A0R0J4I2_SOYBN</name>
<dbReference type="InterPro" id="IPR045286">
    <property type="entry name" value="FBS1-like"/>
</dbReference>
<dbReference type="AlphaFoldDB" id="A0A0R0J4I2"/>
<reference evidence="1" key="3">
    <citation type="submission" date="2018-07" db="EMBL/GenBank/DDBJ databases">
        <title>WGS assembly of Glycine max.</title>
        <authorList>
            <person name="Schmutz J."/>
            <person name="Cannon S."/>
            <person name="Schlueter J."/>
            <person name="Ma J."/>
            <person name="Mitros T."/>
            <person name="Nelson W."/>
            <person name="Hyten D."/>
            <person name="Song Q."/>
            <person name="Thelen J."/>
            <person name="Cheng J."/>
            <person name="Xu D."/>
            <person name="Hellsten U."/>
            <person name="May G."/>
            <person name="Yu Y."/>
            <person name="Sakurai T."/>
            <person name="Umezawa T."/>
            <person name="Bhattacharyya M."/>
            <person name="Sandhu D."/>
            <person name="Valliyodan B."/>
            <person name="Lindquist E."/>
            <person name="Peto M."/>
            <person name="Grant D."/>
            <person name="Shu S."/>
            <person name="Goodstein D."/>
            <person name="Barry K."/>
            <person name="Futrell-Griggs M."/>
            <person name="Abernathy B."/>
            <person name="Du J."/>
            <person name="Tian Z."/>
            <person name="Zhu L."/>
            <person name="Gill N."/>
            <person name="Joshi T."/>
            <person name="Libault M."/>
            <person name="Sethuraman A."/>
            <person name="Zhang X."/>
            <person name="Shinozaki K."/>
            <person name="Nguyen H."/>
            <person name="Wing R."/>
            <person name="Cregan P."/>
            <person name="Specht J."/>
            <person name="Grimwood J."/>
            <person name="Rokhsar D."/>
            <person name="Stacey G."/>
            <person name="Shoemaker R."/>
            <person name="Jackson S."/>
        </authorList>
    </citation>
    <scope>NUCLEOTIDE SEQUENCE</scope>
    <source>
        <tissue evidence="1">Callus</tissue>
    </source>
</reference>